<comment type="caution">
    <text evidence="2">The sequence shown here is derived from an EMBL/GenBank/DDBJ whole genome shotgun (WGS) entry which is preliminary data.</text>
</comment>
<gene>
    <name evidence="2" type="ORF">N425_04770</name>
</gene>
<feature type="transmembrane region" description="Helical" evidence="1">
    <location>
        <begin position="326"/>
        <end position="344"/>
    </location>
</feature>
<feature type="transmembrane region" description="Helical" evidence="1">
    <location>
        <begin position="170"/>
        <end position="185"/>
    </location>
</feature>
<feature type="transmembrane region" description="Helical" evidence="1">
    <location>
        <begin position="137"/>
        <end position="158"/>
    </location>
</feature>
<keyword evidence="1" id="KW-0812">Transmembrane</keyword>
<organism evidence="2 3">
    <name type="scientific">Tannerella sp. oral taxon BU063 isolate Cell 2</name>
    <dbReference type="NCBI Taxonomy" id="1411148"/>
    <lineage>
        <taxon>Bacteria</taxon>
        <taxon>Pseudomonadati</taxon>
        <taxon>Bacteroidota</taxon>
        <taxon>Bacteroidia</taxon>
        <taxon>Bacteroidales</taxon>
        <taxon>Tannerellaceae</taxon>
        <taxon>Tannerella</taxon>
    </lineage>
</organism>
<keyword evidence="1" id="KW-1133">Transmembrane helix</keyword>
<name>W2C5N6_9BACT</name>
<feature type="transmembrane region" description="Helical" evidence="1">
    <location>
        <begin position="297"/>
        <end position="314"/>
    </location>
</feature>
<sequence>MKTKYPFAELGIFLFTNFLFIFKYLSRYSASSPLLSGLVYIVFVLGLFFLFTRLRNRFSEQTFKVFSWIMIAGAFFAIGLALWKIDPLSVRVDRWSATSYFLDALFDGRYPYGVHTHVPPTTHSYPSPFPFWQYVNIPFWLMGDVGYGLFFFLLLPFLTIKWFTNSYKSTFLFFLLLFLSPAYWWEVAVRSDGLSNATLIFCLILYLEKKRITFSTHFWTLVLLCGCVAATRLSAVIPLALYLLLPYTRQSSVGRLILFPIGVLLVAGCFFLPYIFWDTETWIFFSRNPFMEQMRQGNSLVTLAILLLGIGLALRSKTFMQRIRTISWIVFLFILLTQIVRFAGDGIPGFLFNDDCDISYFTLAFPYCLFSLSTSIHDDEEE</sequence>
<evidence type="ECO:0000313" key="3">
    <source>
        <dbReference type="Proteomes" id="UP000018837"/>
    </source>
</evidence>
<evidence type="ECO:0000313" key="2">
    <source>
        <dbReference type="EMBL" id="ETK02373.1"/>
    </source>
</evidence>
<dbReference type="Proteomes" id="UP000018837">
    <property type="component" value="Unassembled WGS sequence"/>
</dbReference>
<protein>
    <recommendedName>
        <fullName evidence="4">Glycosyltransferase RgtA/B/C/D-like domain-containing protein</fullName>
    </recommendedName>
</protein>
<accession>W2C5N6</accession>
<evidence type="ECO:0008006" key="4">
    <source>
        <dbReference type="Google" id="ProtNLM"/>
    </source>
</evidence>
<proteinExistence type="predicted"/>
<keyword evidence="1" id="KW-0472">Membrane</keyword>
<dbReference type="EMBL" id="AYUF01000365">
    <property type="protein sequence ID" value="ETK02373.1"/>
    <property type="molecule type" value="Genomic_DNA"/>
</dbReference>
<feature type="transmembrane region" description="Helical" evidence="1">
    <location>
        <begin position="218"/>
        <end position="244"/>
    </location>
</feature>
<evidence type="ECO:0000256" key="1">
    <source>
        <dbReference type="SAM" id="Phobius"/>
    </source>
</evidence>
<feature type="transmembrane region" description="Helical" evidence="1">
    <location>
        <begin position="256"/>
        <end position="277"/>
    </location>
</feature>
<feature type="transmembrane region" description="Helical" evidence="1">
    <location>
        <begin position="7"/>
        <end position="26"/>
    </location>
</feature>
<reference evidence="2 3" key="1">
    <citation type="submission" date="2013-11" db="EMBL/GenBank/DDBJ databases">
        <title>Single cell genomics of uncultured Tannerella BU063 (oral taxon 286).</title>
        <authorList>
            <person name="Beall C.J."/>
            <person name="Campbell A.G."/>
            <person name="Griffen A.L."/>
            <person name="Podar M."/>
            <person name="Leys E.J."/>
        </authorList>
    </citation>
    <scope>NUCLEOTIDE SEQUENCE [LARGE SCALE GENOMIC DNA]</scope>
    <source>
        <strain evidence="2">Cell 2</strain>
    </source>
</reference>
<dbReference type="AlphaFoldDB" id="W2C5N6"/>
<dbReference type="PATRIC" id="fig|1411148.3.peg.670"/>
<feature type="transmembrane region" description="Helical" evidence="1">
    <location>
        <begin position="63"/>
        <end position="83"/>
    </location>
</feature>
<feature type="transmembrane region" description="Helical" evidence="1">
    <location>
        <begin position="32"/>
        <end position="51"/>
    </location>
</feature>